<dbReference type="Pfam" id="PF05257">
    <property type="entry name" value="CHAP"/>
    <property type="match status" value="1"/>
</dbReference>
<feature type="coiled-coil region" evidence="1">
    <location>
        <begin position="924"/>
        <end position="951"/>
    </location>
</feature>
<dbReference type="Proteomes" id="UP000254597">
    <property type="component" value="Unassembled WGS sequence"/>
</dbReference>
<proteinExistence type="predicted"/>
<accession>A0A379QQR5</accession>
<dbReference type="AlphaFoldDB" id="A0A379QQR5"/>
<evidence type="ECO:0000256" key="1">
    <source>
        <dbReference type="SAM" id="Coils"/>
    </source>
</evidence>
<reference evidence="3 4" key="1">
    <citation type="submission" date="2018-06" db="EMBL/GenBank/DDBJ databases">
        <authorList>
            <consortium name="Pathogen Informatics"/>
            <person name="Doyle S."/>
        </authorList>
    </citation>
    <scope>NUCLEOTIDE SEQUENCE [LARGE SCALE GENOMIC DNA]</scope>
    <source>
        <strain evidence="3 4">NCTC10252</strain>
    </source>
</reference>
<organism evidence="3 4">
    <name type="scientific">Salmonella enterica</name>
    <name type="common">Salmonella choleraesuis</name>
    <dbReference type="NCBI Taxonomy" id="28901"/>
    <lineage>
        <taxon>Bacteria</taxon>
        <taxon>Pseudomonadati</taxon>
        <taxon>Pseudomonadota</taxon>
        <taxon>Gammaproteobacteria</taxon>
        <taxon>Enterobacterales</taxon>
        <taxon>Enterobacteriaceae</taxon>
        <taxon>Salmonella</taxon>
    </lineage>
</organism>
<dbReference type="InterPro" id="IPR002048">
    <property type="entry name" value="EF_hand_dom"/>
</dbReference>
<keyword evidence="1" id="KW-0175">Coiled coil</keyword>
<evidence type="ECO:0000313" key="4">
    <source>
        <dbReference type="Proteomes" id="UP000254597"/>
    </source>
</evidence>
<dbReference type="InterPro" id="IPR018247">
    <property type="entry name" value="EF_Hand_1_Ca_BS"/>
</dbReference>
<feature type="domain" description="EF-hand" evidence="2">
    <location>
        <begin position="596"/>
        <end position="631"/>
    </location>
</feature>
<gene>
    <name evidence="3" type="primary">SBOV24401_2</name>
    <name evidence="3" type="ORF">NCTC10252_04591</name>
</gene>
<protein>
    <submittedName>
        <fullName evidence="3">Phage-related lysozyme (Muraminidase)</fullName>
    </submittedName>
</protein>
<dbReference type="Gene3D" id="3.90.1720.10">
    <property type="entry name" value="endopeptidase domain like (from Nostoc punctiforme)"/>
    <property type="match status" value="1"/>
</dbReference>
<evidence type="ECO:0000259" key="2">
    <source>
        <dbReference type="PROSITE" id="PS50222"/>
    </source>
</evidence>
<dbReference type="PROSITE" id="PS50222">
    <property type="entry name" value="EF_HAND_2"/>
    <property type="match status" value="1"/>
</dbReference>
<sequence>MWDVNKAIEHLNSHAEQGSVGYCARYVKNAISAGGDISPWPSIEGAKDYGDALLHRGFQVISFEHSFISGDVVIIQGIRKADFPEGEITRDHPYGHMAMFNGQQWVSDFKQNNGYYPGGDYRKAKPACVFYRHKDALGDGSQSSNVTGGKLNICYPIRDKDGKEFRSLEEIMRLIDAEPHGTWLLGGNGLWHGAVHISDVSNPRSALTPDTLSTGEPVPLQFMADGTIVAYRINNDYLKGSWKGQQLCYSSTFVLVKSLCQPDPQKKESWLEFYSLYMHLAPVKDYPASPCYKVRDGHRGIRLRQYREGEYGLPDGQESGDTQVYQAPRSAGKSLNAGDCVVSSRTGRFYVTKNNEATLTTFGLVRLLKGETAGNEQYWVTLDPALMEPDGEIQALMPAWMQKAKEKGVFDAVQTGGETEEWQVSAGTPVGFMGCGEYPGEGGGQVDREWFVHLEVLSADPKMPTFLSNPEGVKGEKRTVLAPKGKILYTRQTTAEQETFTATSATLGAQCVRPRNATTPVRDESQTLWYNITGSGWLPEKDIEEAGQYDLLKLGFQPLEENSSGDMTKSPYEGWVPEAFGSVSRAAEQGDEWYEQVPPFYRELVTAMDRDHNGKVTEEEIRQALVVRDPLVRNVVNRLVVKHHSEWCRGRSSGRWEGFYKELDTEEVGYCEKWQSDLEWMSGVSPFNSDEPVWHFHPVVFLSALKTEEDCAKLIWGEVVNQRLGTDKACEFRKKVVRICAELWGEEKKTEYADVLMTCMAVETSRKFMSSVTEFRNVRDSNGEIVYVTDRTGSRRRPKVEEHVYTREEIRADPSIVQRKPVGLIQFTQTAVDQINLSNGLSITKQQLALMDVIEQLDYVKLYFLSLGDVLKKISTPDDVYVYIFCPSGVGQPDDAVLYNRETGVNDYNKNASLDSNTHGNTGNNDGLIQKRELLSRLERLKKEGEKHRNNCICLKKSDNQTSADPSWMPFAWKEYSEYKGLLETNSLLNSRIKIYHNTTNAAGNDHRVSWCGSFVNWCLNQAGYFNSSTTTARAYSWQRPDWTEGEVVDKPFYGAIAVMNYSHVGFVCGVNRQGNLLLLGGNQGGRGVTNLQGITISRTSIASVLCFMKPKGYEVPDEHYNLQLIDINTIEMNYENTH</sequence>
<dbReference type="EMBL" id="UGWP01000004">
    <property type="protein sequence ID" value="SUF59233.1"/>
    <property type="molecule type" value="Genomic_DNA"/>
</dbReference>
<dbReference type="GO" id="GO:0005509">
    <property type="term" value="F:calcium ion binding"/>
    <property type="evidence" value="ECO:0007669"/>
    <property type="project" value="InterPro"/>
</dbReference>
<name>A0A379QQR5_SALER</name>
<evidence type="ECO:0000313" key="3">
    <source>
        <dbReference type="EMBL" id="SUF59233.1"/>
    </source>
</evidence>
<dbReference type="PROSITE" id="PS00018">
    <property type="entry name" value="EF_HAND_1"/>
    <property type="match status" value="1"/>
</dbReference>
<dbReference type="InterPro" id="IPR007921">
    <property type="entry name" value="CHAP_dom"/>
</dbReference>